<dbReference type="EMBL" id="BMEL01000003">
    <property type="protein sequence ID" value="GGF26507.1"/>
    <property type="molecule type" value="Genomic_DNA"/>
</dbReference>
<dbReference type="Pfam" id="PF01041">
    <property type="entry name" value="DegT_DnrJ_EryC1"/>
    <property type="match status" value="1"/>
</dbReference>
<dbReference type="PANTHER" id="PTHR30244">
    <property type="entry name" value="TRANSAMINASE"/>
    <property type="match status" value="1"/>
</dbReference>
<dbReference type="NCBIfam" id="TIGR03588">
    <property type="entry name" value="PseC"/>
    <property type="match status" value="1"/>
</dbReference>
<gene>
    <name evidence="2" type="ORF">GCM10010954_26930</name>
</gene>
<dbReference type="Gene3D" id="3.90.1150.10">
    <property type="entry name" value="Aspartate Aminotransferase, domain 1"/>
    <property type="match status" value="1"/>
</dbReference>
<keyword evidence="1" id="KW-0663">Pyridoxal phosphate</keyword>
<comment type="similarity">
    <text evidence="1">Belongs to the DegT/DnrJ/EryC1 family.</text>
</comment>
<dbReference type="Proteomes" id="UP000660110">
    <property type="component" value="Unassembled WGS sequence"/>
</dbReference>
<dbReference type="InterPro" id="IPR020026">
    <property type="entry name" value="PseC"/>
</dbReference>
<dbReference type="GO" id="GO:0030170">
    <property type="term" value="F:pyridoxal phosphate binding"/>
    <property type="evidence" value="ECO:0007669"/>
    <property type="project" value="TreeGrafter"/>
</dbReference>
<evidence type="ECO:0000313" key="3">
    <source>
        <dbReference type="Proteomes" id="UP000660110"/>
    </source>
</evidence>
<dbReference type="InterPro" id="IPR015421">
    <property type="entry name" value="PyrdxlP-dep_Trfase_major"/>
</dbReference>
<dbReference type="InterPro" id="IPR000653">
    <property type="entry name" value="DegT/StrS_aminotransferase"/>
</dbReference>
<name>A0A917EWS9_HALAA</name>
<organism evidence="2 3">
    <name type="scientific">Halobacillus andaensis</name>
    <dbReference type="NCBI Taxonomy" id="1176239"/>
    <lineage>
        <taxon>Bacteria</taxon>
        <taxon>Bacillati</taxon>
        <taxon>Bacillota</taxon>
        <taxon>Bacilli</taxon>
        <taxon>Bacillales</taxon>
        <taxon>Bacillaceae</taxon>
        <taxon>Halobacillus</taxon>
    </lineage>
</organism>
<keyword evidence="3" id="KW-1185">Reference proteome</keyword>
<evidence type="ECO:0000313" key="2">
    <source>
        <dbReference type="EMBL" id="GGF26507.1"/>
    </source>
</evidence>
<reference evidence="2" key="1">
    <citation type="journal article" date="2014" name="Int. J. Syst. Evol. Microbiol.">
        <title>Complete genome sequence of Corynebacterium casei LMG S-19264T (=DSM 44701T), isolated from a smear-ripened cheese.</title>
        <authorList>
            <consortium name="US DOE Joint Genome Institute (JGI-PGF)"/>
            <person name="Walter F."/>
            <person name="Albersmeier A."/>
            <person name="Kalinowski J."/>
            <person name="Ruckert C."/>
        </authorList>
    </citation>
    <scope>NUCLEOTIDE SEQUENCE</scope>
    <source>
        <strain evidence="2">CGMCC 1.12153</strain>
    </source>
</reference>
<dbReference type="SUPFAM" id="SSF53383">
    <property type="entry name" value="PLP-dependent transferases"/>
    <property type="match status" value="1"/>
</dbReference>
<proteinExistence type="inferred from homology"/>
<dbReference type="Gene3D" id="3.40.640.10">
    <property type="entry name" value="Type I PLP-dependent aspartate aminotransferase-like (Major domain)"/>
    <property type="match status" value="1"/>
</dbReference>
<evidence type="ECO:0000256" key="1">
    <source>
        <dbReference type="RuleBase" id="RU004508"/>
    </source>
</evidence>
<reference evidence="2" key="2">
    <citation type="submission" date="2020-09" db="EMBL/GenBank/DDBJ databases">
        <authorList>
            <person name="Sun Q."/>
            <person name="Zhou Y."/>
        </authorList>
    </citation>
    <scope>NUCLEOTIDE SEQUENCE</scope>
    <source>
        <strain evidence="2">CGMCC 1.12153</strain>
    </source>
</reference>
<dbReference type="PIRSF" id="PIRSF000390">
    <property type="entry name" value="PLP_StrS"/>
    <property type="match status" value="1"/>
</dbReference>
<accession>A0A917EWS9</accession>
<dbReference type="PANTHER" id="PTHR30244:SF34">
    <property type="entry name" value="DTDP-4-AMINO-4,6-DIDEOXYGALACTOSE TRANSAMINASE"/>
    <property type="match status" value="1"/>
</dbReference>
<dbReference type="InterPro" id="IPR015424">
    <property type="entry name" value="PyrdxlP-dep_Trfase"/>
</dbReference>
<dbReference type="GO" id="GO:0008483">
    <property type="term" value="F:transaminase activity"/>
    <property type="evidence" value="ECO:0007669"/>
    <property type="project" value="TreeGrafter"/>
</dbReference>
<protein>
    <submittedName>
        <fullName evidence="2">UDP-4-amino-4, 6-dideoxy-N-acetyl-beta-L-altrosamine transaminase</fullName>
    </submittedName>
</protein>
<dbReference type="InterPro" id="IPR015422">
    <property type="entry name" value="PyrdxlP-dep_Trfase_small"/>
</dbReference>
<comment type="caution">
    <text evidence="2">The sequence shown here is derived from an EMBL/GenBank/DDBJ whole genome shotgun (WGS) entry which is preliminary data.</text>
</comment>
<dbReference type="CDD" id="cd00616">
    <property type="entry name" value="AHBA_syn"/>
    <property type="match status" value="1"/>
</dbReference>
<dbReference type="GO" id="GO:0000271">
    <property type="term" value="P:polysaccharide biosynthetic process"/>
    <property type="evidence" value="ECO:0007669"/>
    <property type="project" value="TreeGrafter"/>
</dbReference>
<dbReference type="AlphaFoldDB" id="A0A917EWS9"/>
<sequence>MSKKLAIQGGKPVRETYLPYGSQSVDDEDVKKVVQVLKSDFLTTGPEIYKFEQKISDYVGANYCVAFANGTAALHAACFAAGVKKNDEVITSPMAFLASANCALYLDAMPVFADIDPNTYTISPSSIQSLITDKTKAIIPVDFTGQPAAYDDILAIAKAHGIPVIEDASHALGARYKSRDVGALSDMTMFSFHPVNHVTTGEGGVITTNRKDYYEKLVRFRNHGIAGCESGVFVGTSHGPWYYEMQSLGFNYRMTDLQAALGHSQLNKLDQFIAKRKKYAAMYTKAFQDVHEVITPMLKTGCDSSWHLYILRLKMERLSGTRKQVFEALQKENIGVNVHYIPVYWHPYYQQLGYEKGLCPTAEEVYEEIITLPLFPGMTKADVKDVIKAVKKVISHYAR</sequence>